<name>A0AAW1U8X8_9CUCU</name>
<proteinExistence type="predicted"/>
<comment type="caution">
    <text evidence="1">The sequence shown here is derived from an EMBL/GenBank/DDBJ whole genome shotgun (WGS) entry which is preliminary data.</text>
</comment>
<evidence type="ECO:0000313" key="1">
    <source>
        <dbReference type="EMBL" id="KAK9876376.1"/>
    </source>
</evidence>
<sequence length="77" mass="8484">MVMTQRASFPPTCYGTEPIPAAITSKPDYSPRVACLWNHVCKFIPSDSNITGDPEESDAETTFFKQTQLNRTTGSVV</sequence>
<dbReference type="AlphaFoldDB" id="A0AAW1U8X8"/>
<protein>
    <submittedName>
        <fullName evidence="1">Uncharacterized protein</fullName>
    </submittedName>
</protein>
<gene>
    <name evidence="1" type="ORF">WA026_012687</name>
</gene>
<dbReference type="Proteomes" id="UP001431783">
    <property type="component" value="Unassembled WGS sequence"/>
</dbReference>
<accession>A0AAW1U8X8</accession>
<evidence type="ECO:0000313" key="2">
    <source>
        <dbReference type="Proteomes" id="UP001431783"/>
    </source>
</evidence>
<organism evidence="1 2">
    <name type="scientific">Henosepilachna vigintioctopunctata</name>
    <dbReference type="NCBI Taxonomy" id="420089"/>
    <lineage>
        <taxon>Eukaryota</taxon>
        <taxon>Metazoa</taxon>
        <taxon>Ecdysozoa</taxon>
        <taxon>Arthropoda</taxon>
        <taxon>Hexapoda</taxon>
        <taxon>Insecta</taxon>
        <taxon>Pterygota</taxon>
        <taxon>Neoptera</taxon>
        <taxon>Endopterygota</taxon>
        <taxon>Coleoptera</taxon>
        <taxon>Polyphaga</taxon>
        <taxon>Cucujiformia</taxon>
        <taxon>Coccinelloidea</taxon>
        <taxon>Coccinellidae</taxon>
        <taxon>Epilachninae</taxon>
        <taxon>Epilachnini</taxon>
        <taxon>Henosepilachna</taxon>
    </lineage>
</organism>
<reference evidence="1 2" key="1">
    <citation type="submission" date="2023-03" db="EMBL/GenBank/DDBJ databases">
        <title>Genome insight into feeding habits of ladybird beetles.</title>
        <authorList>
            <person name="Li H.-S."/>
            <person name="Huang Y.-H."/>
            <person name="Pang H."/>
        </authorList>
    </citation>
    <scope>NUCLEOTIDE SEQUENCE [LARGE SCALE GENOMIC DNA]</scope>
    <source>
        <strain evidence="1">SYSU_2023b</strain>
        <tissue evidence="1">Whole body</tissue>
    </source>
</reference>
<keyword evidence="2" id="KW-1185">Reference proteome</keyword>
<dbReference type="EMBL" id="JARQZJ010000036">
    <property type="protein sequence ID" value="KAK9876376.1"/>
    <property type="molecule type" value="Genomic_DNA"/>
</dbReference>